<evidence type="ECO:0000313" key="2">
    <source>
        <dbReference type="Proteomes" id="UP000014071"/>
    </source>
</evidence>
<reference evidence="2" key="1">
    <citation type="journal article" date="2013" name="Genome Announc.">
        <title>Draft genome sequence of the basidiomycetous yeast-like fungus Pseudozyma hubeiensis SY62, which produces an abundant amount of the biosurfactant mannosylerythritol lipids.</title>
        <authorList>
            <person name="Konishi M."/>
            <person name="Hatada Y."/>
            <person name="Horiuchi J."/>
        </authorList>
    </citation>
    <scope>NUCLEOTIDE SEQUENCE [LARGE SCALE GENOMIC DNA]</scope>
    <source>
        <strain evidence="2">SY62</strain>
    </source>
</reference>
<dbReference type="GeneID" id="24105390"/>
<gene>
    <name evidence="1" type="ORF">PHSY_000078</name>
</gene>
<protein>
    <submittedName>
        <fullName evidence="1">Uncharacterized protein</fullName>
    </submittedName>
</protein>
<dbReference type="Proteomes" id="UP000014071">
    <property type="component" value="Unassembled WGS sequence"/>
</dbReference>
<dbReference type="HOGENOM" id="CLU_1086539_0_0_1"/>
<proteinExistence type="predicted"/>
<dbReference type="AlphaFoldDB" id="R9NVM8"/>
<dbReference type="OrthoDB" id="2551821at2759"/>
<name>R9NVM8_PSEHS</name>
<dbReference type="eggNOG" id="ENOG502TFXX">
    <property type="taxonomic scope" value="Eukaryota"/>
</dbReference>
<dbReference type="EMBL" id="DF238766">
    <property type="protein sequence ID" value="GAC92524.1"/>
    <property type="molecule type" value="Genomic_DNA"/>
</dbReference>
<organism evidence="1 2">
    <name type="scientific">Pseudozyma hubeiensis (strain SY62)</name>
    <name type="common">Yeast</name>
    <dbReference type="NCBI Taxonomy" id="1305764"/>
    <lineage>
        <taxon>Eukaryota</taxon>
        <taxon>Fungi</taxon>
        <taxon>Dikarya</taxon>
        <taxon>Basidiomycota</taxon>
        <taxon>Ustilaginomycotina</taxon>
        <taxon>Ustilaginomycetes</taxon>
        <taxon>Ustilaginales</taxon>
        <taxon>Ustilaginaceae</taxon>
        <taxon>Pseudozyma</taxon>
    </lineage>
</organism>
<evidence type="ECO:0000313" key="1">
    <source>
        <dbReference type="EMBL" id="GAC92524.1"/>
    </source>
</evidence>
<dbReference type="RefSeq" id="XP_012186111.1">
    <property type="nucleotide sequence ID" value="XM_012330721.1"/>
</dbReference>
<keyword evidence="2" id="KW-1185">Reference proteome</keyword>
<sequence>MDAGVLASPLEKRMNGRGDQLPFDDLHVGFFRHRPFPSPPLTVDAEEMYPETYFFQQRPVFFTDSANLLNRDKLHEAYSLWGKIHVVDTDGPRFLTILPDTRRPADALGRYTHDEGLEKYVEKVQAIERLYGRSIAHVAFGPVILRRPSDVPDRERRYPELVLWRDIRNAAPLPFNHGLNSGQLRDILKRDKFVKISSQDGLSSFVLRFDVDGTLHNGLLGDMDPELLDFF</sequence>
<accession>R9NVM8</accession>